<dbReference type="SUPFAM" id="SSF49899">
    <property type="entry name" value="Concanavalin A-like lectins/glucanases"/>
    <property type="match status" value="1"/>
</dbReference>
<dbReference type="InterPro" id="IPR013320">
    <property type="entry name" value="ConA-like_dom_sf"/>
</dbReference>
<organism evidence="3 4">
    <name type="scientific">Candidatus Egerieisoma faecipullorum</name>
    <dbReference type="NCBI Taxonomy" id="2840963"/>
    <lineage>
        <taxon>Bacteria</taxon>
        <taxon>Bacillati</taxon>
        <taxon>Bacillota</taxon>
        <taxon>Clostridia</taxon>
        <taxon>Eubacteriales</taxon>
        <taxon>Clostridiaceae</taxon>
        <taxon>Clostridiaceae incertae sedis</taxon>
        <taxon>Candidatus Egerieisoma</taxon>
    </lineage>
</organism>
<reference evidence="3" key="2">
    <citation type="journal article" date="2021" name="PeerJ">
        <title>Extensive microbial diversity within the chicken gut microbiome revealed by metagenomics and culture.</title>
        <authorList>
            <person name="Gilroy R."/>
            <person name="Ravi A."/>
            <person name="Getino M."/>
            <person name="Pursley I."/>
            <person name="Horton D.L."/>
            <person name="Alikhan N.F."/>
            <person name="Baker D."/>
            <person name="Gharbi K."/>
            <person name="Hall N."/>
            <person name="Watson M."/>
            <person name="Adriaenssens E.M."/>
            <person name="Foster-Nyarko E."/>
            <person name="Jarju S."/>
            <person name="Secka A."/>
            <person name="Antonio M."/>
            <person name="Oren A."/>
            <person name="Chaudhuri R.R."/>
            <person name="La Ragione R."/>
            <person name="Hildebrand F."/>
            <person name="Pallen M.J."/>
        </authorList>
    </citation>
    <scope>NUCLEOTIDE SEQUENCE</scope>
    <source>
        <strain evidence="3">CHK195-4489</strain>
    </source>
</reference>
<dbReference type="Pfam" id="PF13385">
    <property type="entry name" value="Laminin_G_3"/>
    <property type="match status" value="1"/>
</dbReference>
<comment type="caution">
    <text evidence="3">The sequence shown here is derived from an EMBL/GenBank/DDBJ whole genome shotgun (WGS) entry which is preliminary data.</text>
</comment>
<sequence>MKRTKSKLLPFLIVLLAASLCLTAGCSENQDGTADPTASPSATAKATASSNTEATPTAEAEPTAPASPTPLKLTDPPEGYDANDKAAAADLLDLVFEDGEAKDQSAAQLELTPINDPIVETDPLINKTAAEFLGSGDASINEISMYAAYGFGSDYHATLEDGFSLEVYAKITDDTMYGTLLGYMQGGGFGIDFDPNNAENDLNGGANASIGFCMYDIGAGGYVNLYHEEPVELDRYYHVVGTFDGSTMSLYYDGQLIKSTEITGPLQFPQETSQYLGIGGDAGPTDQGELGMNGSLAIARIYSTPLTASQVYNLYLDAVQ</sequence>
<evidence type="ECO:0000256" key="2">
    <source>
        <dbReference type="SAM" id="SignalP"/>
    </source>
</evidence>
<evidence type="ECO:0008006" key="5">
    <source>
        <dbReference type="Google" id="ProtNLM"/>
    </source>
</evidence>
<dbReference type="PROSITE" id="PS51257">
    <property type="entry name" value="PROKAR_LIPOPROTEIN"/>
    <property type="match status" value="1"/>
</dbReference>
<proteinExistence type="predicted"/>
<feature type="region of interest" description="Disordered" evidence="1">
    <location>
        <begin position="29"/>
        <end position="82"/>
    </location>
</feature>
<dbReference type="EMBL" id="DVMM01000063">
    <property type="protein sequence ID" value="HIU29298.1"/>
    <property type="molecule type" value="Genomic_DNA"/>
</dbReference>
<protein>
    <recommendedName>
        <fullName evidence="5">LamG-like jellyroll fold domain-containing protein</fullName>
    </recommendedName>
</protein>
<name>A0A9D1I8Q9_9CLOT</name>
<keyword evidence="2" id="KW-0732">Signal</keyword>
<evidence type="ECO:0000313" key="4">
    <source>
        <dbReference type="Proteomes" id="UP000824089"/>
    </source>
</evidence>
<gene>
    <name evidence="3" type="ORF">IAD50_03255</name>
</gene>
<feature type="chain" id="PRO_5038623763" description="LamG-like jellyroll fold domain-containing protein" evidence="2">
    <location>
        <begin position="25"/>
        <end position="320"/>
    </location>
</feature>
<feature type="signal peptide" evidence="2">
    <location>
        <begin position="1"/>
        <end position="24"/>
    </location>
</feature>
<evidence type="ECO:0000313" key="3">
    <source>
        <dbReference type="EMBL" id="HIU29298.1"/>
    </source>
</evidence>
<evidence type="ECO:0000256" key="1">
    <source>
        <dbReference type="SAM" id="MobiDB-lite"/>
    </source>
</evidence>
<reference evidence="3" key="1">
    <citation type="submission" date="2020-10" db="EMBL/GenBank/DDBJ databases">
        <authorList>
            <person name="Gilroy R."/>
        </authorList>
    </citation>
    <scope>NUCLEOTIDE SEQUENCE</scope>
    <source>
        <strain evidence="3">CHK195-4489</strain>
    </source>
</reference>
<accession>A0A9D1I8Q9</accession>
<feature type="compositionally biased region" description="Low complexity" evidence="1">
    <location>
        <begin position="33"/>
        <end position="70"/>
    </location>
</feature>
<dbReference type="Gene3D" id="2.60.120.200">
    <property type="match status" value="1"/>
</dbReference>
<dbReference type="AlphaFoldDB" id="A0A9D1I8Q9"/>
<dbReference type="Proteomes" id="UP000824089">
    <property type="component" value="Unassembled WGS sequence"/>
</dbReference>